<protein>
    <submittedName>
        <fullName evidence="3">EF-hand domain-containing protein</fullName>
    </submittedName>
</protein>
<keyword evidence="2" id="KW-1185">Reference proteome</keyword>
<proteinExistence type="predicted"/>
<dbReference type="WBParaSite" id="Pan_g7669.t1">
    <property type="protein sequence ID" value="Pan_g7669.t1"/>
    <property type="gene ID" value="Pan_g7669"/>
</dbReference>
<accession>A0A7E4W6U5</accession>
<evidence type="ECO:0000313" key="3">
    <source>
        <dbReference type="WBParaSite" id="Pan_g7669.t1"/>
    </source>
</evidence>
<dbReference type="AlphaFoldDB" id="A0A7E4W6U5"/>
<feature type="compositionally biased region" description="Polar residues" evidence="1">
    <location>
        <begin position="69"/>
        <end position="79"/>
    </location>
</feature>
<feature type="region of interest" description="Disordered" evidence="1">
    <location>
        <begin position="68"/>
        <end position="94"/>
    </location>
</feature>
<evidence type="ECO:0000256" key="1">
    <source>
        <dbReference type="SAM" id="MobiDB-lite"/>
    </source>
</evidence>
<sequence>MKASAEKSRAQFRVLEFQQRLRSGRVHDDSNHVRIYISTFDFDGEGSLERHGYNSALIRAQREAIREQTAPSLQATAPSRSVLAGGGDDDDMRQ</sequence>
<organism evidence="2 3">
    <name type="scientific">Panagrellus redivivus</name>
    <name type="common">Microworm</name>
    <dbReference type="NCBI Taxonomy" id="6233"/>
    <lineage>
        <taxon>Eukaryota</taxon>
        <taxon>Metazoa</taxon>
        <taxon>Ecdysozoa</taxon>
        <taxon>Nematoda</taxon>
        <taxon>Chromadorea</taxon>
        <taxon>Rhabditida</taxon>
        <taxon>Tylenchina</taxon>
        <taxon>Panagrolaimomorpha</taxon>
        <taxon>Panagrolaimoidea</taxon>
        <taxon>Panagrolaimidae</taxon>
        <taxon>Panagrellus</taxon>
    </lineage>
</organism>
<name>A0A7E4W6U5_PANRE</name>
<dbReference type="Proteomes" id="UP000492821">
    <property type="component" value="Unassembled WGS sequence"/>
</dbReference>
<reference evidence="2" key="1">
    <citation type="journal article" date="2013" name="Genetics">
        <title>The draft genome and transcriptome of Panagrellus redivivus are shaped by the harsh demands of a free-living lifestyle.</title>
        <authorList>
            <person name="Srinivasan J."/>
            <person name="Dillman A.R."/>
            <person name="Macchietto M.G."/>
            <person name="Heikkinen L."/>
            <person name="Lakso M."/>
            <person name="Fracchia K.M."/>
            <person name="Antoshechkin I."/>
            <person name="Mortazavi A."/>
            <person name="Wong G."/>
            <person name="Sternberg P.W."/>
        </authorList>
    </citation>
    <scope>NUCLEOTIDE SEQUENCE [LARGE SCALE GENOMIC DNA]</scope>
    <source>
        <strain evidence="2">MT8872</strain>
    </source>
</reference>
<evidence type="ECO:0000313" key="2">
    <source>
        <dbReference type="Proteomes" id="UP000492821"/>
    </source>
</evidence>
<reference evidence="3" key="2">
    <citation type="submission" date="2020-10" db="UniProtKB">
        <authorList>
            <consortium name="WormBaseParasite"/>
        </authorList>
    </citation>
    <scope>IDENTIFICATION</scope>
</reference>